<dbReference type="Proteomes" id="UP000700596">
    <property type="component" value="Unassembled WGS sequence"/>
</dbReference>
<reference evidence="2" key="1">
    <citation type="journal article" date="2021" name="Nat. Commun.">
        <title>Genetic determinants of endophytism in the Arabidopsis root mycobiome.</title>
        <authorList>
            <person name="Mesny F."/>
            <person name="Miyauchi S."/>
            <person name="Thiergart T."/>
            <person name="Pickel B."/>
            <person name="Atanasova L."/>
            <person name="Karlsson M."/>
            <person name="Huettel B."/>
            <person name="Barry K.W."/>
            <person name="Haridas S."/>
            <person name="Chen C."/>
            <person name="Bauer D."/>
            <person name="Andreopoulos W."/>
            <person name="Pangilinan J."/>
            <person name="LaButti K."/>
            <person name="Riley R."/>
            <person name="Lipzen A."/>
            <person name="Clum A."/>
            <person name="Drula E."/>
            <person name="Henrissat B."/>
            <person name="Kohler A."/>
            <person name="Grigoriev I.V."/>
            <person name="Martin F.M."/>
            <person name="Hacquard S."/>
        </authorList>
    </citation>
    <scope>NUCLEOTIDE SEQUENCE</scope>
    <source>
        <strain evidence="2">MPI-CAGE-CH-0243</strain>
    </source>
</reference>
<protein>
    <recommendedName>
        <fullName evidence="4">Apple domain-containing protein</fullName>
    </recommendedName>
</protein>
<evidence type="ECO:0008006" key="4">
    <source>
        <dbReference type="Google" id="ProtNLM"/>
    </source>
</evidence>
<evidence type="ECO:0000313" key="3">
    <source>
        <dbReference type="Proteomes" id="UP000700596"/>
    </source>
</evidence>
<sequence length="305" mass="33846">MGVRSLLTAVFLLAVLINIFGLLYSSKSHQTNSNKAFSKRAPSRNPGGGPINGYPVIKSFTPRNEADEELLYDPTTCGLENGEVRTLHGRQFQIECGVYHTGGEYKEVHSETVLECMTLCAMEVECIALAFYQNSANNNCFLKDTLPPPRLTKGARHRNIVGAKVIGGTLEPPTLPIPDPKPVQPACTLTPPKPKKDDDTWWSGGAYNTLCGDLIEPSYADSSIPSIFQQSPISQVECATYLFKLQGTYMTYDQSLQKCRVINDDIVHNVYWGMSYDTKSYTPECFDFTFIPDCAWPLPPQPTQT</sequence>
<keyword evidence="3" id="KW-1185">Reference proteome</keyword>
<accession>A0A9P9J267</accession>
<organism evidence="2 3">
    <name type="scientific">Dendryphion nanum</name>
    <dbReference type="NCBI Taxonomy" id="256645"/>
    <lineage>
        <taxon>Eukaryota</taxon>
        <taxon>Fungi</taxon>
        <taxon>Dikarya</taxon>
        <taxon>Ascomycota</taxon>
        <taxon>Pezizomycotina</taxon>
        <taxon>Dothideomycetes</taxon>
        <taxon>Pleosporomycetidae</taxon>
        <taxon>Pleosporales</taxon>
        <taxon>Torulaceae</taxon>
        <taxon>Dendryphion</taxon>
    </lineage>
</organism>
<name>A0A9P9J267_9PLEO</name>
<dbReference type="EMBL" id="JAGMWT010000001">
    <property type="protein sequence ID" value="KAH7138664.1"/>
    <property type="molecule type" value="Genomic_DNA"/>
</dbReference>
<feature type="compositionally biased region" description="Pro residues" evidence="1">
    <location>
        <begin position="173"/>
        <end position="183"/>
    </location>
</feature>
<dbReference type="OrthoDB" id="3944445at2759"/>
<gene>
    <name evidence="2" type="ORF">B0J11DRAFT_610172</name>
</gene>
<feature type="region of interest" description="Disordered" evidence="1">
    <location>
        <begin position="171"/>
        <end position="197"/>
    </location>
</feature>
<evidence type="ECO:0000256" key="1">
    <source>
        <dbReference type="SAM" id="MobiDB-lite"/>
    </source>
</evidence>
<comment type="caution">
    <text evidence="2">The sequence shown here is derived from an EMBL/GenBank/DDBJ whole genome shotgun (WGS) entry which is preliminary data.</text>
</comment>
<evidence type="ECO:0000313" key="2">
    <source>
        <dbReference type="EMBL" id="KAH7138664.1"/>
    </source>
</evidence>
<dbReference type="Gene3D" id="3.50.4.10">
    <property type="entry name" value="Hepatocyte Growth Factor"/>
    <property type="match status" value="1"/>
</dbReference>
<proteinExistence type="predicted"/>
<dbReference type="AlphaFoldDB" id="A0A9P9J267"/>